<feature type="compositionally biased region" description="Low complexity" evidence="1">
    <location>
        <begin position="428"/>
        <end position="442"/>
    </location>
</feature>
<protein>
    <submittedName>
        <fullName evidence="2">Uncharacterized protein</fullName>
    </submittedName>
</protein>
<comment type="caution">
    <text evidence="2">The sequence shown here is derived from an EMBL/GenBank/DDBJ whole genome shotgun (WGS) entry which is preliminary data.</text>
</comment>
<feature type="region of interest" description="Disordered" evidence="1">
    <location>
        <begin position="1"/>
        <end position="79"/>
    </location>
</feature>
<dbReference type="Proteomes" id="UP001320420">
    <property type="component" value="Unassembled WGS sequence"/>
</dbReference>
<feature type="region of interest" description="Disordered" evidence="1">
    <location>
        <begin position="418"/>
        <end position="459"/>
    </location>
</feature>
<feature type="compositionally biased region" description="Gly residues" evidence="1">
    <location>
        <begin position="663"/>
        <end position="675"/>
    </location>
</feature>
<sequence length="681" mass="72284">MAIFVDLDEESEPPQAHGYYHHSHGVLPEWNKGGKEDESSSVPTFEVLPNNGSSTSDADADPSQPHVAGTGTAGAGGLDLNKNAMTEALGYNPPDTSSLPLAALPLASENQLHARAKEAGLGGGVGEFWLGRMADTRQRRIAMAIASSLDLNSLDNLSRSCRRVREALLQYHSAVIAHTLHCENEDVAVDSEDTLRYRARAGNWFYMMDDGTGRGEYSGKSGSCARDMVAECRRCARVVCRNCAIKPPAPVVLRDRHRRLCLPCAKAPLGTLTRPRLRSDTPLDADVMQRAICTCTSDGVWLCQPCGRSIRSADHDYQSIWKWRSQYGDVIGGLGTGIGEGDRGVICGRGEACCASRERQQETDCEAEDARSVDLMLSSGSVGGGSGTATPPLPLPLTAASSSSISQATNTYATSFGSNASSGGGSGSSSSANSLYSRSPNSRSHTPEVGGTGTTAAGGGGSGAVAIYNTNNNGSANNSSSWLPQLRGSSPTDPLRYRSSTPLSLSLSTSPLSVSMQQRPGYARHEIEGIGGVVKTKLVRIVRVGACVPEWEDERHHSSQVLGREVSGRARSWCGWCWRVIPGKKDAEVSAAEKEKERDKEHERKRKRGGVGSDVAVSNDNVDGNGIGNDYGNAEVEEEDHHQQGKGKSKGKGREKEMEKVQGIGGGGGSSGPWGGFLPLR</sequence>
<keyword evidence="3" id="KW-1185">Reference proteome</keyword>
<gene>
    <name evidence="2" type="ORF">SLS62_008374</name>
</gene>
<reference evidence="2 3" key="1">
    <citation type="submission" date="2024-02" db="EMBL/GenBank/DDBJ databases">
        <title>De novo assembly and annotation of 12 fungi associated with fruit tree decline syndrome in Ontario, Canada.</title>
        <authorList>
            <person name="Sulman M."/>
            <person name="Ellouze W."/>
            <person name="Ilyukhin E."/>
        </authorList>
    </citation>
    <scope>NUCLEOTIDE SEQUENCE [LARGE SCALE GENOMIC DNA]</scope>
    <source>
        <strain evidence="2 3">M11/M66-122</strain>
    </source>
</reference>
<feature type="region of interest" description="Disordered" evidence="1">
    <location>
        <begin position="587"/>
        <end position="681"/>
    </location>
</feature>
<accession>A0AAN9YL33</accession>
<feature type="region of interest" description="Disordered" evidence="1">
    <location>
        <begin position="476"/>
        <end position="502"/>
    </location>
</feature>
<organism evidence="2 3">
    <name type="scientific">Diatrype stigma</name>
    <dbReference type="NCBI Taxonomy" id="117547"/>
    <lineage>
        <taxon>Eukaryota</taxon>
        <taxon>Fungi</taxon>
        <taxon>Dikarya</taxon>
        <taxon>Ascomycota</taxon>
        <taxon>Pezizomycotina</taxon>
        <taxon>Sordariomycetes</taxon>
        <taxon>Xylariomycetidae</taxon>
        <taxon>Xylariales</taxon>
        <taxon>Diatrypaceae</taxon>
        <taxon>Diatrype</taxon>
    </lineage>
</organism>
<feature type="compositionally biased region" description="Acidic residues" evidence="1">
    <location>
        <begin position="1"/>
        <end position="12"/>
    </location>
</feature>
<dbReference type="AlphaFoldDB" id="A0AAN9YL33"/>
<evidence type="ECO:0000313" key="2">
    <source>
        <dbReference type="EMBL" id="KAK7749193.1"/>
    </source>
</evidence>
<evidence type="ECO:0000256" key="1">
    <source>
        <dbReference type="SAM" id="MobiDB-lite"/>
    </source>
</evidence>
<dbReference type="EMBL" id="JAKJXP020000077">
    <property type="protein sequence ID" value="KAK7749193.1"/>
    <property type="molecule type" value="Genomic_DNA"/>
</dbReference>
<evidence type="ECO:0000313" key="3">
    <source>
        <dbReference type="Proteomes" id="UP001320420"/>
    </source>
</evidence>
<feature type="compositionally biased region" description="Low complexity" evidence="1">
    <location>
        <begin position="619"/>
        <end position="633"/>
    </location>
</feature>
<dbReference type="CDD" id="cd00065">
    <property type="entry name" value="FYVE_like_SF"/>
    <property type="match status" value="1"/>
</dbReference>
<proteinExistence type="predicted"/>
<feature type="compositionally biased region" description="Gly residues" evidence="1">
    <location>
        <begin position="450"/>
        <end position="459"/>
    </location>
</feature>
<name>A0AAN9YL33_9PEZI</name>
<feature type="compositionally biased region" description="Basic and acidic residues" evidence="1">
    <location>
        <begin position="587"/>
        <end position="602"/>
    </location>
</feature>